<evidence type="ECO:0000256" key="4">
    <source>
        <dbReference type="SAM" id="SignalP"/>
    </source>
</evidence>
<dbReference type="InterPro" id="IPR005632">
    <property type="entry name" value="Chaperone_Skp"/>
</dbReference>
<dbReference type="Proteomes" id="UP001210678">
    <property type="component" value="Unassembled WGS sequence"/>
</dbReference>
<dbReference type="PANTHER" id="PTHR35089">
    <property type="entry name" value="CHAPERONE PROTEIN SKP"/>
    <property type="match status" value="1"/>
</dbReference>
<dbReference type="SUPFAM" id="SSF111384">
    <property type="entry name" value="OmpH-like"/>
    <property type="match status" value="1"/>
</dbReference>
<reference evidence="5 6" key="1">
    <citation type="submission" date="2023-01" db="EMBL/GenBank/DDBJ databases">
        <title>Vibrio sp. KJ40-1 sp.nov, isolated from marine algae.</title>
        <authorList>
            <person name="Butt M."/>
            <person name="Kim J.M.J."/>
            <person name="Jeon C.O.C."/>
        </authorList>
    </citation>
    <scope>NUCLEOTIDE SEQUENCE [LARGE SCALE GENOMIC DNA]</scope>
    <source>
        <strain evidence="5 6">KJ40-1</strain>
    </source>
</reference>
<feature type="signal peptide" evidence="4">
    <location>
        <begin position="1"/>
        <end position="23"/>
    </location>
</feature>
<dbReference type="EMBL" id="JAQLOI010000001">
    <property type="protein sequence ID" value="MDB1124609.1"/>
    <property type="molecule type" value="Genomic_DNA"/>
</dbReference>
<comment type="caution">
    <text evidence="5">The sequence shown here is derived from an EMBL/GenBank/DDBJ whole genome shotgun (WGS) entry which is preliminary data.</text>
</comment>
<evidence type="ECO:0000256" key="2">
    <source>
        <dbReference type="ARBA" id="ARBA00022729"/>
    </source>
</evidence>
<gene>
    <name evidence="5" type="ORF">PGX00_13490</name>
</gene>
<dbReference type="Pfam" id="PF03938">
    <property type="entry name" value="OmpH"/>
    <property type="match status" value="1"/>
</dbReference>
<keyword evidence="6" id="KW-1185">Reference proteome</keyword>
<proteinExistence type="inferred from homology"/>
<comment type="similarity">
    <text evidence="1">Belongs to the Skp family.</text>
</comment>
<name>A0ABT4YSU1_9VIBR</name>
<evidence type="ECO:0000313" key="5">
    <source>
        <dbReference type="EMBL" id="MDB1124609.1"/>
    </source>
</evidence>
<evidence type="ECO:0000313" key="6">
    <source>
        <dbReference type="Proteomes" id="UP001210678"/>
    </source>
</evidence>
<dbReference type="Gene3D" id="3.30.910.20">
    <property type="entry name" value="Skp domain"/>
    <property type="match status" value="1"/>
</dbReference>
<organism evidence="5 6">
    <name type="scientific">Vibrio algarum</name>
    <dbReference type="NCBI Taxonomy" id="3020714"/>
    <lineage>
        <taxon>Bacteria</taxon>
        <taxon>Pseudomonadati</taxon>
        <taxon>Pseudomonadota</taxon>
        <taxon>Gammaproteobacteria</taxon>
        <taxon>Vibrionales</taxon>
        <taxon>Vibrionaceae</taxon>
        <taxon>Vibrio</taxon>
    </lineage>
</organism>
<feature type="chain" id="PRO_5046862209" evidence="4">
    <location>
        <begin position="24"/>
        <end position="169"/>
    </location>
</feature>
<keyword evidence="2 4" id="KW-0732">Signal</keyword>
<dbReference type="PANTHER" id="PTHR35089:SF1">
    <property type="entry name" value="CHAPERONE PROTEIN SKP"/>
    <property type="match status" value="1"/>
</dbReference>
<dbReference type="SMART" id="SM00935">
    <property type="entry name" value="OmpH"/>
    <property type="match status" value="1"/>
</dbReference>
<feature type="coiled-coil region" evidence="3">
    <location>
        <begin position="49"/>
        <end position="109"/>
    </location>
</feature>
<evidence type="ECO:0000256" key="1">
    <source>
        <dbReference type="ARBA" id="ARBA00009091"/>
    </source>
</evidence>
<dbReference type="InterPro" id="IPR024930">
    <property type="entry name" value="Skp_dom_sf"/>
</dbReference>
<dbReference type="RefSeq" id="WP_272137249.1">
    <property type="nucleotide sequence ID" value="NZ_JAQLOI010000001.1"/>
</dbReference>
<accession>A0ABT4YSU1</accession>
<protein>
    <submittedName>
        <fullName evidence="5">OmpH family outer membrane protein</fullName>
    </submittedName>
</protein>
<sequence length="169" mass="18776">MKKLVRTVGLSLVVASSAFFANAAEAAQKVGYVSSGYIISKFPQREAIVKKLQDALKDDRAELERLQASMETKRQEIERNGALLGEEGVQKLKIEISQLNAEGKIKQEAYQAKAQSLDIKSRQQMIDVIQKATAVIAKKEGYDMVIDSQILLYSNDESNLTEKVLAELK</sequence>
<keyword evidence="3" id="KW-0175">Coiled coil</keyword>
<evidence type="ECO:0000256" key="3">
    <source>
        <dbReference type="SAM" id="Coils"/>
    </source>
</evidence>